<proteinExistence type="predicted"/>
<dbReference type="EMBL" id="BART01031099">
    <property type="protein sequence ID" value="GAH10676.1"/>
    <property type="molecule type" value="Genomic_DNA"/>
</dbReference>
<comment type="caution">
    <text evidence="1">The sequence shown here is derived from an EMBL/GenBank/DDBJ whole genome shotgun (WGS) entry which is preliminary data.</text>
</comment>
<evidence type="ECO:0008006" key="2">
    <source>
        <dbReference type="Google" id="ProtNLM"/>
    </source>
</evidence>
<feature type="non-terminal residue" evidence="1">
    <location>
        <position position="35"/>
    </location>
</feature>
<protein>
    <recommendedName>
        <fullName evidence="2">Integrase catalytic domain-containing protein</fullName>
    </recommendedName>
</protein>
<organism evidence="1">
    <name type="scientific">marine sediment metagenome</name>
    <dbReference type="NCBI Taxonomy" id="412755"/>
    <lineage>
        <taxon>unclassified sequences</taxon>
        <taxon>metagenomes</taxon>
        <taxon>ecological metagenomes</taxon>
    </lineage>
</organism>
<name>X1CQJ1_9ZZZZ</name>
<gene>
    <name evidence="1" type="ORF">S01H4_54096</name>
</gene>
<accession>X1CQJ1</accession>
<dbReference type="AlphaFoldDB" id="X1CQJ1"/>
<reference evidence="1" key="1">
    <citation type="journal article" date="2014" name="Front. Microbiol.">
        <title>High frequency of phylogenetically diverse reductive dehalogenase-homologous genes in deep subseafloor sedimentary metagenomes.</title>
        <authorList>
            <person name="Kawai M."/>
            <person name="Futagami T."/>
            <person name="Toyoda A."/>
            <person name="Takaki Y."/>
            <person name="Nishi S."/>
            <person name="Hori S."/>
            <person name="Arai W."/>
            <person name="Tsubouchi T."/>
            <person name="Morono Y."/>
            <person name="Uchiyama I."/>
            <person name="Ito T."/>
            <person name="Fujiyama A."/>
            <person name="Inagaki F."/>
            <person name="Takami H."/>
        </authorList>
    </citation>
    <scope>NUCLEOTIDE SEQUENCE</scope>
    <source>
        <strain evidence="1">Expedition CK06-06</strain>
    </source>
</reference>
<evidence type="ECO:0000313" key="1">
    <source>
        <dbReference type="EMBL" id="GAH10676.1"/>
    </source>
</evidence>
<sequence length="35" mass="3942">MLTLEALRMAIAERKPSPGIIHHSDQGVQYASEEY</sequence>